<gene>
    <name evidence="2" type="ORF">COV10_01115</name>
</gene>
<name>A0A2H0RF26_9BACT</name>
<evidence type="ECO:0000313" key="2">
    <source>
        <dbReference type="EMBL" id="PIR45108.1"/>
    </source>
</evidence>
<dbReference type="Proteomes" id="UP000228767">
    <property type="component" value="Unassembled WGS sequence"/>
</dbReference>
<organism evidence="2 3">
    <name type="scientific">Candidatus Vogelbacteria bacterium CG10_big_fil_rev_8_21_14_0_10_51_16</name>
    <dbReference type="NCBI Taxonomy" id="1975045"/>
    <lineage>
        <taxon>Bacteria</taxon>
        <taxon>Candidatus Vogeliibacteriota</taxon>
    </lineage>
</organism>
<accession>A0A2H0RF26</accession>
<keyword evidence="1" id="KW-0472">Membrane</keyword>
<feature type="transmembrane region" description="Helical" evidence="1">
    <location>
        <begin position="12"/>
        <end position="30"/>
    </location>
</feature>
<sequence length="73" mass="7724">MDAKNSYPLGPRIAITLIIILLIFGGSYALKQGLERTHTPPQEASTTTIITRLGTTTIFGDSPGGFGTTTTNN</sequence>
<evidence type="ECO:0000313" key="3">
    <source>
        <dbReference type="Proteomes" id="UP000228767"/>
    </source>
</evidence>
<protein>
    <submittedName>
        <fullName evidence="2">Uncharacterized protein</fullName>
    </submittedName>
</protein>
<proteinExistence type="predicted"/>
<keyword evidence="1" id="KW-1133">Transmembrane helix</keyword>
<evidence type="ECO:0000256" key="1">
    <source>
        <dbReference type="SAM" id="Phobius"/>
    </source>
</evidence>
<keyword evidence="1" id="KW-0812">Transmembrane</keyword>
<dbReference type="EMBL" id="PCYI01000006">
    <property type="protein sequence ID" value="PIR45108.1"/>
    <property type="molecule type" value="Genomic_DNA"/>
</dbReference>
<reference evidence="2 3" key="1">
    <citation type="submission" date="2017-09" db="EMBL/GenBank/DDBJ databases">
        <title>Depth-based differentiation of microbial function through sediment-hosted aquifers and enrichment of novel symbionts in the deep terrestrial subsurface.</title>
        <authorList>
            <person name="Probst A.J."/>
            <person name="Ladd B."/>
            <person name="Jarett J.K."/>
            <person name="Geller-Mcgrath D.E."/>
            <person name="Sieber C.M."/>
            <person name="Emerson J.B."/>
            <person name="Anantharaman K."/>
            <person name="Thomas B.C."/>
            <person name="Malmstrom R."/>
            <person name="Stieglmeier M."/>
            <person name="Klingl A."/>
            <person name="Woyke T."/>
            <person name="Ryan C.M."/>
            <person name="Banfield J.F."/>
        </authorList>
    </citation>
    <scope>NUCLEOTIDE SEQUENCE [LARGE SCALE GENOMIC DNA]</scope>
    <source>
        <strain evidence="2">CG10_big_fil_rev_8_21_14_0_10_51_16</strain>
    </source>
</reference>
<dbReference type="AlphaFoldDB" id="A0A2H0RF26"/>
<comment type="caution">
    <text evidence="2">The sequence shown here is derived from an EMBL/GenBank/DDBJ whole genome shotgun (WGS) entry which is preliminary data.</text>
</comment>